<accession>A0A3N4IZG3</accession>
<sequence length="56" mass="6681">MKEKFFFDSSKVGQKSNRKVTQLIITYAFYTKNDIFCPLRIQQPVFQLSLDFLNSR</sequence>
<protein>
    <submittedName>
        <fullName evidence="1">Uncharacterized protein</fullName>
    </submittedName>
</protein>
<reference evidence="1 2" key="1">
    <citation type="journal article" date="2018" name="Nat. Ecol. Evol.">
        <title>Pezizomycetes genomes reveal the molecular basis of ectomycorrhizal truffle lifestyle.</title>
        <authorList>
            <person name="Murat C."/>
            <person name="Payen T."/>
            <person name="Noel B."/>
            <person name="Kuo A."/>
            <person name="Morin E."/>
            <person name="Chen J."/>
            <person name="Kohler A."/>
            <person name="Krizsan K."/>
            <person name="Balestrini R."/>
            <person name="Da Silva C."/>
            <person name="Montanini B."/>
            <person name="Hainaut M."/>
            <person name="Levati E."/>
            <person name="Barry K.W."/>
            <person name="Belfiori B."/>
            <person name="Cichocki N."/>
            <person name="Clum A."/>
            <person name="Dockter R.B."/>
            <person name="Fauchery L."/>
            <person name="Guy J."/>
            <person name="Iotti M."/>
            <person name="Le Tacon F."/>
            <person name="Lindquist E.A."/>
            <person name="Lipzen A."/>
            <person name="Malagnac F."/>
            <person name="Mello A."/>
            <person name="Molinier V."/>
            <person name="Miyauchi S."/>
            <person name="Poulain J."/>
            <person name="Riccioni C."/>
            <person name="Rubini A."/>
            <person name="Sitrit Y."/>
            <person name="Splivallo R."/>
            <person name="Traeger S."/>
            <person name="Wang M."/>
            <person name="Zifcakova L."/>
            <person name="Wipf D."/>
            <person name="Zambonelli A."/>
            <person name="Paolocci F."/>
            <person name="Nowrousian M."/>
            <person name="Ottonello S."/>
            <person name="Baldrian P."/>
            <person name="Spatafora J.W."/>
            <person name="Henrissat B."/>
            <person name="Nagy L.G."/>
            <person name="Aury J.M."/>
            <person name="Wincker P."/>
            <person name="Grigoriev I.V."/>
            <person name="Bonfante P."/>
            <person name="Martin F.M."/>
        </authorList>
    </citation>
    <scope>NUCLEOTIDE SEQUENCE [LARGE SCALE GENOMIC DNA]</scope>
    <source>
        <strain evidence="1 2">120613-1</strain>
    </source>
</reference>
<dbReference type="EMBL" id="ML120498">
    <property type="protein sequence ID" value="RPA91389.1"/>
    <property type="molecule type" value="Genomic_DNA"/>
</dbReference>
<dbReference type="Proteomes" id="UP000276215">
    <property type="component" value="Unassembled WGS sequence"/>
</dbReference>
<dbReference type="AlphaFoldDB" id="A0A3N4IZG3"/>
<name>A0A3N4IZG3_9PEZI</name>
<evidence type="ECO:0000313" key="1">
    <source>
        <dbReference type="EMBL" id="RPA91389.1"/>
    </source>
</evidence>
<gene>
    <name evidence="1" type="ORF">L873DRAFT_1819582</name>
</gene>
<organism evidence="1 2">
    <name type="scientific">Choiromyces venosus 120613-1</name>
    <dbReference type="NCBI Taxonomy" id="1336337"/>
    <lineage>
        <taxon>Eukaryota</taxon>
        <taxon>Fungi</taxon>
        <taxon>Dikarya</taxon>
        <taxon>Ascomycota</taxon>
        <taxon>Pezizomycotina</taxon>
        <taxon>Pezizomycetes</taxon>
        <taxon>Pezizales</taxon>
        <taxon>Tuberaceae</taxon>
        <taxon>Choiromyces</taxon>
    </lineage>
</organism>
<evidence type="ECO:0000313" key="2">
    <source>
        <dbReference type="Proteomes" id="UP000276215"/>
    </source>
</evidence>
<proteinExistence type="predicted"/>
<keyword evidence="2" id="KW-1185">Reference proteome</keyword>